<evidence type="ECO:0000256" key="3">
    <source>
        <dbReference type="ARBA" id="ARBA00022691"/>
    </source>
</evidence>
<dbReference type="InterPro" id="IPR029063">
    <property type="entry name" value="SAM-dependent_MTases_sf"/>
</dbReference>
<reference evidence="5" key="1">
    <citation type="submission" date="2016-03" db="EMBL/GenBank/DDBJ databases">
        <title>Updated assembly of Pseudogymnoascus destructans, the fungus causing white-nose syndrome of bats.</title>
        <authorList>
            <person name="Palmer J.M."/>
            <person name="Drees K.P."/>
            <person name="Foster J.T."/>
            <person name="Lindner D.L."/>
        </authorList>
    </citation>
    <scope>NUCLEOTIDE SEQUENCE [LARGE SCALE GENOMIC DNA]</scope>
    <source>
        <strain evidence="5">20631-21</strain>
    </source>
</reference>
<accession>A0A177AFX7</accession>
<dbReference type="VEuPathDB" id="FungiDB:GMDG_00236"/>
<dbReference type="PANTHER" id="PTHR43712">
    <property type="entry name" value="PUTATIVE (AFU_ORTHOLOGUE AFUA_4G14580)-RELATED"/>
    <property type="match status" value="1"/>
</dbReference>
<dbReference type="SUPFAM" id="SSF46785">
    <property type="entry name" value="Winged helix' DNA-binding domain"/>
    <property type="match status" value="1"/>
</dbReference>
<dbReference type="Proteomes" id="UP000077154">
    <property type="component" value="Unassembled WGS sequence"/>
</dbReference>
<proteinExistence type="predicted"/>
<keyword evidence="3" id="KW-0949">S-adenosyl-L-methionine</keyword>
<feature type="domain" description="O-methyltransferase C-terminal" evidence="4">
    <location>
        <begin position="254"/>
        <end position="457"/>
    </location>
</feature>
<dbReference type="InterPro" id="IPR001077">
    <property type="entry name" value="COMT_C"/>
</dbReference>
<dbReference type="PROSITE" id="PS51683">
    <property type="entry name" value="SAM_OMT_II"/>
    <property type="match status" value="1"/>
</dbReference>
<dbReference type="EMBL" id="KV441392">
    <property type="protein sequence ID" value="OAF60312.2"/>
    <property type="molecule type" value="Genomic_DNA"/>
</dbReference>
<dbReference type="GeneID" id="36285945"/>
<dbReference type="Gene3D" id="1.10.10.10">
    <property type="entry name" value="Winged helix-like DNA-binding domain superfamily/Winged helix DNA-binding domain"/>
    <property type="match status" value="1"/>
</dbReference>
<evidence type="ECO:0000256" key="2">
    <source>
        <dbReference type="ARBA" id="ARBA00022679"/>
    </source>
</evidence>
<dbReference type="RefSeq" id="XP_024325594.1">
    <property type="nucleotide sequence ID" value="XM_024466521.1"/>
</dbReference>
<keyword evidence="2" id="KW-0808">Transferase</keyword>
<dbReference type="InterPro" id="IPR016461">
    <property type="entry name" value="COMT-like"/>
</dbReference>
<dbReference type="InterPro" id="IPR036390">
    <property type="entry name" value="WH_DNA-bd_sf"/>
</dbReference>
<evidence type="ECO:0000256" key="1">
    <source>
        <dbReference type="ARBA" id="ARBA00022603"/>
    </source>
</evidence>
<organism evidence="5">
    <name type="scientific">Pseudogymnoascus destructans</name>
    <dbReference type="NCBI Taxonomy" id="655981"/>
    <lineage>
        <taxon>Eukaryota</taxon>
        <taxon>Fungi</taxon>
        <taxon>Dikarya</taxon>
        <taxon>Ascomycota</taxon>
        <taxon>Pezizomycotina</taxon>
        <taxon>Leotiomycetes</taxon>
        <taxon>Thelebolales</taxon>
        <taxon>Thelebolaceae</taxon>
        <taxon>Pseudogymnoascus</taxon>
    </lineage>
</organism>
<name>A0A177AFX7_9PEZI</name>
<dbReference type="Pfam" id="PF00891">
    <property type="entry name" value="Methyltransf_2"/>
    <property type="match status" value="1"/>
</dbReference>
<protein>
    <recommendedName>
        <fullName evidence="4">O-methyltransferase C-terminal domain-containing protein</fullName>
    </recommendedName>
</protein>
<dbReference type="eggNOG" id="KOG3178">
    <property type="taxonomic scope" value="Eukaryota"/>
</dbReference>
<dbReference type="InterPro" id="IPR036388">
    <property type="entry name" value="WH-like_DNA-bd_sf"/>
</dbReference>
<gene>
    <name evidence="5" type="ORF">VC83_02867</name>
</gene>
<evidence type="ECO:0000259" key="4">
    <source>
        <dbReference type="Pfam" id="PF00891"/>
    </source>
</evidence>
<dbReference type="Gene3D" id="3.40.50.150">
    <property type="entry name" value="Vaccinia Virus protein VP39"/>
    <property type="match status" value="1"/>
</dbReference>
<sequence>MSATENITVSAVDDVIRRLDTVVTDDSVKVNCHVDSHEGTNGNVKVNITNGHVEGGLPVDNTSLLVKLSQTIARETEKVDAYFRENSIPAPTFEADGPSNYPALPDEIQKARIVVIKAAADLKDLMVGPKESLRWMAWDHNNTLSLRAVSQFKLANAFPVGSTATFAELAKVANIDEMNTRRLLRHAMTNRIFKEVSPGVVAHTAASKTLAQDDLLQDWVGYCVQDLWPSAVGTLEALTRFPGSQEDTQTGFQVAFDLVNKESMFTALGKDPARGRQFHRAMGSLASGAGYEVEFFVDNYDWNSINENAGTVVDVGGSHGFVSAVIAKKFDKIKFIVEDLPKALATAPKFEGDLAERITFKEYDYFTPQPVKGADVYFYRWIIHNTSNKYAIKILQSLVPGLKKGARIVINDHCLPEPNTENPWDEKIIRTMDLVMLTLINAQERSKEEFETLFHTANPNYRFLGVTRPAGCRMSIVEAVWEGEDYDGVVDAETVAVEAGSEAACNDEKGRAEVSPGNVDKTIEVVDAQVANNVGAVVAN</sequence>
<dbReference type="AlphaFoldDB" id="A0A177AFX7"/>
<dbReference type="GO" id="GO:0008171">
    <property type="term" value="F:O-methyltransferase activity"/>
    <property type="evidence" value="ECO:0007669"/>
    <property type="project" value="InterPro"/>
</dbReference>
<dbReference type="OrthoDB" id="1606438at2759"/>
<keyword evidence="1" id="KW-0489">Methyltransferase</keyword>
<evidence type="ECO:0000313" key="5">
    <source>
        <dbReference type="EMBL" id="OAF60312.2"/>
    </source>
</evidence>
<dbReference type="GO" id="GO:0032259">
    <property type="term" value="P:methylation"/>
    <property type="evidence" value="ECO:0007669"/>
    <property type="project" value="UniProtKB-KW"/>
</dbReference>
<dbReference type="PANTHER" id="PTHR43712:SF16">
    <property type="entry name" value="O-METHYLTRANSFERASE ELCB"/>
    <property type="match status" value="1"/>
</dbReference>
<dbReference type="SUPFAM" id="SSF53335">
    <property type="entry name" value="S-adenosyl-L-methionine-dependent methyltransferases"/>
    <property type="match status" value="1"/>
</dbReference>